<evidence type="ECO:0000256" key="9">
    <source>
        <dbReference type="RuleBase" id="RU363032"/>
    </source>
</evidence>
<feature type="transmembrane region" description="Helical" evidence="9">
    <location>
        <begin position="83"/>
        <end position="103"/>
    </location>
</feature>
<evidence type="ECO:0000256" key="6">
    <source>
        <dbReference type="ARBA" id="ARBA00022970"/>
    </source>
</evidence>
<evidence type="ECO:0000256" key="3">
    <source>
        <dbReference type="ARBA" id="ARBA00022448"/>
    </source>
</evidence>
<keyword evidence="5 9" id="KW-0812">Transmembrane</keyword>
<feature type="transmembrane region" description="Helical" evidence="9">
    <location>
        <begin position="20"/>
        <end position="45"/>
    </location>
</feature>
<gene>
    <name evidence="11" type="ORF">QO018_000075</name>
</gene>
<dbReference type="PANTHER" id="PTHR30614">
    <property type="entry name" value="MEMBRANE COMPONENT OF AMINO ACID ABC TRANSPORTER"/>
    <property type="match status" value="1"/>
</dbReference>
<feature type="transmembrane region" description="Helical" evidence="9">
    <location>
        <begin position="190"/>
        <end position="211"/>
    </location>
</feature>
<dbReference type="RefSeq" id="WP_209978232.1">
    <property type="nucleotide sequence ID" value="NZ_JAGINO010000001.1"/>
</dbReference>
<comment type="caution">
    <text evidence="11">The sequence shown here is derived from an EMBL/GenBank/DDBJ whole genome shotgun (WGS) entry which is preliminary data.</text>
</comment>
<dbReference type="Gene3D" id="1.10.3720.10">
    <property type="entry name" value="MetI-like"/>
    <property type="match status" value="1"/>
</dbReference>
<keyword evidence="7 9" id="KW-1133">Transmembrane helix</keyword>
<evidence type="ECO:0000313" key="11">
    <source>
        <dbReference type="EMBL" id="MDQ0531243.1"/>
    </source>
</evidence>
<feature type="transmembrane region" description="Helical" evidence="9">
    <location>
        <begin position="57"/>
        <end position="77"/>
    </location>
</feature>
<keyword evidence="6" id="KW-0029">Amino-acid transport</keyword>
<evidence type="ECO:0000256" key="7">
    <source>
        <dbReference type="ARBA" id="ARBA00022989"/>
    </source>
</evidence>
<dbReference type="PROSITE" id="PS50928">
    <property type="entry name" value="ABC_TM1"/>
    <property type="match status" value="1"/>
</dbReference>
<evidence type="ECO:0000256" key="4">
    <source>
        <dbReference type="ARBA" id="ARBA00022475"/>
    </source>
</evidence>
<dbReference type="InterPro" id="IPR043429">
    <property type="entry name" value="ArtM/GltK/GlnP/TcyL/YhdX-like"/>
</dbReference>
<feature type="transmembrane region" description="Helical" evidence="9">
    <location>
        <begin position="166"/>
        <end position="184"/>
    </location>
</feature>
<comment type="subcellular location">
    <subcellularLocation>
        <location evidence="1">Cell inner membrane</location>
        <topology evidence="1">Multi-pass membrane protein</topology>
    </subcellularLocation>
    <subcellularLocation>
        <location evidence="9">Cell membrane</location>
        <topology evidence="9">Multi-pass membrane protein</topology>
    </subcellularLocation>
</comment>
<dbReference type="CDD" id="cd06261">
    <property type="entry name" value="TM_PBP2"/>
    <property type="match status" value="1"/>
</dbReference>
<dbReference type="Proteomes" id="UP001244552">
    <property type="component" value="Unassembled WGS sequence"/>
</dbReference>
<proteinExistence type="inferred from homology"/>
<evidence type="ECO:0000256" key="5">
    <source>
        <dbReference type="ARBA" id="ARBA00022692"/>
    </source>
</evidence>
<keyword evidence="8 9" id="KW-0472">Membrane</keyword>
<keyword evidence="3 9" id="KW-0813">Transport</keyword>
<dbReference type="Pfam" id="PF00528">
    <property type="entry name" value="BPD_transp_1"/>
    <property type="match status" value="1"/>
</dbReference>
<name>A0ABU0MCY4_9PROT</name>
<keyword evidence="4" id="KW-1003">Cell membrane</keyword>
<dbReference type="EMBL" id="JAUSVU010000001">
    <property type="protein sequence ID" value="MDQ0531243.1"/>
    <property type="molecule type" value="Genomic_DNA"/>
</dbReference>
<evidence type="ECO:0000313" key="12">
    <source>
        <dbReference type="Proteomes" id="UP001244552"/>
    </source>
</evidence>
<evidence type="ECO:0000256" key="1">
    <source>
        <dbReference type="ARBA" id="ARBA00004429"/>
    </source>
</evidence>
<dbReference type="InterPro" id="IPR035906">
    <property type="entry name" value="MetI-like_sf"/>
</dbReference>
<reference evidence="11 12" key="1">
    <citation type="submission" date="2023-07" db="EMBL/GenBank/DDBJ databases">
        <title>Genomic Encyclopedia of Type Strains, Phase IV (KMG-IV): sequencing the most valuable type-strain genomes for metagenomic binning, comparative biology and taxonomic classification.</title>
        <authorList>
            <person name="Goeker M."/>
        </authorList>
    </citation>
    <scope>NUCLEOTIDE SEQUENCE [LARGE SCALE GENOMIC DNA]</scope>
    <source>
        <strain evidence="11 12">DSM 19922</strain>
    </source>
</reference>
<keyword evidence="12" id="KW-1185">Reference proteome</keyword>
<dbReference type="InterPro" id="IPR000515">
    <property type="entry name" value="MetI-like"/>
</dbReference>
<sequence length="232" mass="25350">MRFDFDYFLSLLFSTRFFEPVAIVIAVSATAMVIGVVVGTIGGIVSNSPLPLLQRLVRLYVTTIRGVPVLVQIVFWYNGLPALTGGAVNLSAYAAGIIALGINEGAYMTEIVRSGIQSVDRGQREASQALSLSYRSMMMKVILPQAVRIAIPPTGNQVVNLIKNTSLLFTVAIPEIFATGTNIFSANFKYFEVIAVVAIWYLLLAVGYGFLQRTLERRFAKGRRTLYDLAAA</sequence>
<dbReference type="SUPFAM" id="SSF161098">
    <property type="entry name" value="MetI-like"/>
    <property type="match status" value="1"/>
</dbReference>
<feature type="domain" description="ABC transmembrane type-1" evidence="10">
    <location>
        <begin position="21"/>
        <end position="212"/>
    </location>
</feature>
<evidence type="ECO:0000256" key="8">
    <source>
        <dbReference type="ARBA" id="ARBA00023136"/>
    </source>
</evidence>
<protein>
    <submittedName>
        <fullName evidence="11">Polar amino acid transport system permease protein</fullName>
    </submittedName>
</protein>
<organism evidence="11 12">
    <name type="scientific">Azospirillum picis</name>
    <dbReference type="NCBI Taxonomy" id="488438"/>
    <lineage>
        <taxon>Bacteria</taxon>
        <taxon>Pseudomonadati</taxon>
        <taxon>Pseudomonadota</taxon>
        <taxon>Alphaproteobacteria</taxon>
        <taxon>Rhodospirillales</taxon>
        <taxon>Azospirillaceae</taxon>
        <taxon>Azospirillum</taxon>
    </lineage>
</organism>
<comment type="similarity">
    <text evidence="2">Belongs to the binding-protein-dependent transport system permease family. HisMQ subfamily.</text>
</comment>
<evidence type="ECO:0000259" key="10">
    <source>
        <dbReference type="PROSITE" id="PS50928"/>
    </source>
</evidence>
<dbReference type="NCBIfam" id="TIGR01726">
    <property type="entry name" value="HEQRo_perm_3TM"/>
    <property type="match status" value="1"/>
</dbReference>
<dbReference type="InterPro" id="IPR010065">
    <property type="entry name" value="AA_ABC_transptr_permease_3TM"/>
</dbReference>
<dbReference type="PANTHER" id="PTHR30614:SF0">
    <property type="entry name" value="L-CYSTINE TRANSPORT SYSTEM PERMEASE PROTEIN TCYL"/>
    <property type="match status" value="1"/>
</dbReference>
<evidence type="ECO:0000256" key="2">
    <source>
        <dbReference type="ARBA" id="ARBA00010072"/>
    </source>
</evidence>
<accession>A0ABU0MCY4</accession>